<sequence>MVSEDKNIDYKSLRIVQMGDAGFQKLAQACVCFANAQGGQLVIGIEDKDKLPPSNQLVKVEVVNHTLNRLRSLCFGVAVSSTGVKIYPNGAQYFVIQVFPSLKAIATTSDGKIYLRIGDQCHAVRSEDIIRLANDKDAFQWELQPRQISLSEVSLETVDAFANEIRKSPRVKSTVKAFNDLEIIEHYNLAVNGQLTNLGVLWLGTPAQRSRLSYPITVQYIVYDELGNKVRKIDWHDYTQNPKALLLDIEQQAIELTYYHEFPDGLFRRPIRFYDAQVVRELLINAFAHKSYTISGDVFINVWPDRLEMKNPGGLPTGITKDNILHKTARRNPHVIRIFHDLNLMEGEGSGYDLLYEISSRDAKPFPEINSDYDSTTIVQYSKILNEETVVLLDFVSTHYQLAQREFIALGIIARHQKILTTQLSKELQLAEEERLRSYVGRLIEQGIVISRGVKKGTEYLVNPKLIANAKINVKPTLKVIEPHHLRALIIEELKLRPESTVSSIQKQFEEITIEDIRKAVYNLVKEGVLEHSPGKTYRTYWLAKKNRDEKEN</sequence>
<dbReference type="InterPro" id="IPR038461">
    <property type="entry name" value="Schlafen_AlbA_2_dom_sf"/>
</dbReference>
<protein>
    <recommendedName>
        <fullName evidence="1">Schlafen AlbA-2 domain-containing protein</fullName>
    </recommendedName>
</protein>
<feature type="domain" description="Schlafen AlbA-2" evidence="1">
    <location>
        <begin position="4"/>
        <end position="124"/>
    </location>
</feature>
<proteinExistence type="predicted"/>
<name>A0A7K1S6E4_9BACT</name>
<dbReference type="Gene3D" id="3.30.565.60">
    <property type="match status" value="1"/>
</dbReference>
<evidence type="ECO:0000259" key="1">
    <source>
        <dbReference type="Pfam" id="PF04326"/>
    </source>
</evidence>
<accession>A0A7K1S6E4</accession>
<dbReference type="InterPro" id="IPR007421">
    <property type="entry name" value="Schlafen_AlbA_2_dom"/>
</dbReference>
<reference evidence="2 3" key="1">
    <citation type="submission" date="2019-12" db="EMBL/GenBank/DDBJ databases">
        <title>Spirosoma sp. HMF4905 genome sequencing and assembly.</title>
        <authorList>
            <person name="Kang H."/>
            <person name="Cha I."/>
            <person name="Kim H."/>
            <person name="Joh K."/>
        </authorList>
    </citation>
    <scope>NUCLEOTIDE SEQUENCE [LARGE SCALE GENOMIC DNA]</scope>
    <source>
        <strain evidence="2 3">HMF4905</strain>
    </source>
</reference>
<comment type="caution">
    <text evidence="2">The sequence shown here is derived from an EMBL/GenBank/DDBJ whole genome shotgun (WGS) entry which is preliminary data.</text>
</comment>
<dbReference type="Gene3D" id="3.30.950.30">
    <property type="entry name" value="Schlafen, AAA domain"/>
    <property type="match status" value="1"/>
</dbReference>
<gene>
    <name evidence="2" type="ORF">GO755_05030</name>
</gene>
<dbReference type="PANTHER" id="PTHR30595:SF6">
    <property type="entry name" value="SCHLAFEN ALBA-2 DOMAIN-CONTAINING PROTEIN"/>
    <property type="match status" value="1"/>
</dbReference>
<dbReference type="Proteomes" id="UP000436006">
    <property type="component" value="Unassembled WGS sequence"/>
</dbReference>
<dbReference type="EMBL" id="WPIN01000002">
    <property type="protein sequence ID" value="MVM29387.1"/>
    <property type="molecule type" value="Genomic_DNA"/>
</dbReference>
<evidence type="ECO:0000313" key="3">
    <source>
        <dbReference type="Proteomes" id="UP000436006"/>
    </source>
</evidence>
<organism evidence="2 3">
    <name type="scientific">Spirosoma arboris</name>
    <dbReference type="NCBI Taxonomy" id="2682092"/>
    <lineage>
        <taxon>Bacteria</taxon>
        <taxon>Pseudomonadati</taxon>
        <taxon>Bacteroidota</taxon>
        <taxon>Cytophagia</taxon>
        <taxon>Cytophagales</taxon>
        <taxon>Cytophagaceae</taxon>
        <taxon>Spirosoma</taxon>
    </lineage>
</organism>
<keyword evidence="3" id="KW-1185">Reference proteome</keyword>
<dbReference type="InterPro" id="IPR038475">
    <property type="entry name" value="RecG_C_sf"/>
</dbReference>
<dbReference type="PANTHER" id="PTHR30595">
    <property type="entry name" value="GLPR-RELATED TRANSCRIPTIONAL REPRESSOR"/>
    <property type="match status" value="1"/>
</dbReference>
<evidence type="ECO:0000313" key="2">
    <source>
        <dbReference type="EMBL" id="MVM29387.1"/>
    </source>
</evidence>
<dbReference type="RefSeq" id="WP_157583660.1">
    <property type="nucleotide sequence ID" value="NZ_WPIN01000002.1"/>
</dbReference>
<dbReference type="Pfam" id="PF13749">
    <property type="entry name" value="HATPase_c_4"/>
    <property type="match status" value="1"/>
</dbReference>
<dbReference type="Pfam" id="PF04326">
    <property type="entry name" value="SLFN_AlbA_2"/>
    <property type="match status" value="1"/>
</dbReference>
<dbReference type="AlphaFoldDB" id="A0A7K1S6E4"/>